<comment type="cofactor">
    <cofactor evidence="9">
        <name>Zn(2+)</name>
        <dbReference type="ChEBI" id="CHEBI:29105"/>
    </cofactor>
    <text evidence="9">Binds 2 zinc ions per subunit.</text>
</comment>
<feature type="binding site" evidence="9">
    <location>
        <position position="54"/>
    </location>
    <ligand>
        <name>Zn(2+)</name>
        <dbReference type="ChEBI" id="CHEBI:29105"/>
        <label>1</label>
    </ligand>
</feature>
<dbReference type="GO" id="GO:0019441">
    <property type="term" value="P:L-tryptophan catabolic process to kynurenine"/>
    <property type="evidence" value="ECO:0007669"/>
    <property type="project" value="UniProtKB-UniRule"/>
</dbReference>
<organism evidence="10 11">
    <name type="scientific">Lentibacillus kapialis</name>
    <dbReference type="NCBI Taxonomy" id="340214"/>
    <lineage>
        <taxon>Bacteria</taxon>
        <taxon>Bacillati</taxon>
        <taxon>Bacillota</taxon>
        <taxon>Bacilli</taxon>
        <taxon>Bacillales</taxon>
        <taxon>Bacillaceae</taxon>
        <taxon>Lentibacillus</taxon>
    </lineage>
</organism>
<protein>
    <recommendedName>
        <fullName evidence="9">Kynurenine formamidase</fullName>
        <shortName evidence="9">KFA</shortName>
        <shortName evidence="9">KFase</shortName>
        <ecNumber evidence="9">3.5.1.9</ecNumber>
    </recommendedName>
    <alternativeName>
        <fullName evidence="9">Arylformamidase</fullName>
    </alternativeName>
    <alternativeName>
        <fullName evidence="9">N-formylkynurenine formamidase</fullName>
        <shortName evidence="9">FKF</shortName>
    </alternativeName>
</protein>
<keyword evidence="3 9" id="KW-0479">Metal-binding</keyword>
<dbReference type="Proteomes" id="UP000658382">
    <property type="component" value="Unassembled WGS sequence"/>
</dbReference>
<dbReference type="RefSeq" id="WP_188634174.1">
    <property type="nucleotide sequence ID" value="NZ_BMNQ01000075.1"/>
</dbReference>
<dbReference type="EMBL" id="BMNQ01000075">
    <property type="protein sequence ID" value="GGK07570.1"/>
    <property type="molecule type" value="Genomic_DNA"/>
</dbReference>
<feature type="active site" description="Proton donor/acceptor" evidence="9">
    <location>
        <position position="60"/>
    </location>
</feature>
<evidence type="ECO:0000256" key="4">
    <source>
        <dbReference type="ARBA" id="ARBA00022801"/>
    </source>
</evidence>
<dbReference type="PANTHER" id="PTHR31118:SF32">
    <property type="entry name" value="KYNURENINE FORMAMIDASE"/>
    <property type="match status" value="1"/>
</dbReference>
<dbReference type="AlphaFoldDB" id="A0A917Q2J6"/>
<evidence type="ECO:0000313" key="11">
    <source>
        <dbReference type="Proteomes" id="UP000658382"/>
    </source>
</evidence>
<evidence type="ECO:0000256" key="8">
    <source>
        <dbReference type="ARBA" id="ARBA00060547"/>
    </source>
</evidence>
<feature type="binding site" evidence="9">
    <location>
        <position position="50"/>
    </location>
    <ligand>
        <name>Zn(2+)</name>
        <dbReference type="ChEBI" id="CHEBI:29105"/>
        <label>1</label>
    </ligand>
</feature>
<dbReference type="InterPro" id="IPR037175">
    <property type="entry name" value="KFase_sf"/>
</dbReference>
<feature type="binding site" evidence="9">
    <location>
        <position position="173"/>
    </location>
    <ligand>
        <name>Zn(2+)</name>
        <dbReference type="ChEBI" id="CHEBI:29105"/>
        <label>1</label>
    </ligand>
</feature>
<dbReference type="InterPro" id="IPR017484">
    <property type="entry name" value="Kynurenine_formamidase_bac"/>
</dbReference>
<accession>A0A917Q2J6</accession>
<feature type="binding site" evidence="9">
    <location>
        <position position="161"/>
    </location>
    <ligand>
        <name>Zn(2+)</name>
        <dbReference type="ChEBI" id="CHEBI:29105"/>
        <label>2</label>
    </ligand>
</feature>
<evidence type="ECO:0000256" key="9">
    <source>
        <dbReference type="HAMAP-Rule" id="MF_01969"/>
    </source>
</evidence>
<dbReference type="Gene3D" id="3.50.30.50">
    <property type="entry name" value="Putative cyclase"/>
    <property type="match status" value="1"/>
</dbReference>
<reference evidence="10" key="2">
    <citation type="submission" date="2020-09" db="EMBL/GenBank/DDBJ databases">
        <authorList>
            <person name="Sun Q."/>
            <person name="Ohkuma M."/>
        </authorList>
    </citation>
    <scope>NUCLEOTIDE SEQUENCE</scope>
    <source>
        <strain evidence="10">JCM 12580</strain>
    </source>
</reference>
<feature type="binding site" evidence="9">
    <location>
        <position position="20"/>
    </location>
    <ligand>
        <name>substrate</name>
    </ligand>
</feature>
<evidence type="ECO:0000256" key="7">
    <source>
        <dbReference type="ARBA" id="ARBA00048496"/>
    </source>
</evidence>
<dbReference type="PANTHER" id="PTHR31118">
    <property type="entry name" value="CYCLASE-LIKE PROTEIN 2"/>
    <property type="match status" value="1"/>
</dbReference>
<dbReference type="HAMAP" id="MF_01969">
    <property type="entry name" value="KynB"/>
    <property type="match status" value="1"/>
</dbReference>
<keyword evidence="11" id="KW-1185">Reference proteome</keyword>
<comment type="caution">
    <text evidence="10">The sequence shown here is derived from an EMBL/GenBank/DDBJ whole genome shotgun (WGS) entry which is preliminary data.</text>
</comment>
<dbReference type="GO" id="GO:0008270">
    <property type="term" value="F:zinc ion binding"/>
    <property type="evidence" value="ECO:0007669"/>
    <property type="project" value="UniProtKB-UniRule"/>
</dbReference>
<comment type="function">
    <text evidence="1 9">Catalyzes the hydrolysis of N-formyl-L-kynurenine to L-kynurenine, the second step in the kynurenine pathway of tryptophan degradation.</text>
</comment>
<keyword evidence="4 9" id="KW-0378">Hydrolase</keyword>
<comment type="pathway">
    <text evidence="8 9">Amino-acid degradation; L-tryptophan degradation via kynurenine pathway; L-kynurenine from L-tryptophan: step 2/2.</text>
</comment>
<evidence type="ECO:0000256" key="1">
    <source>
        <dbReference type="ARBA" id="ARBA00002204"/>
    </source>
</evidence>
<gene>
    <name evidence="9 10" type="primary">kynB</name>
    <name evidence="10" type="ORF">GCM10007063_32610</name>
</gene>
<dbReference type="NCBIfam" id="TIGR03035">
    <property type="entry name" value="trp_arylform"/>
    <property type="match status" value="1"/>
</dbReference>
<evidence type="ECO:0000256" key="3">
    <source>
        <dbReference type="ARBA" id="ARBA00022723"/>
    </source>
</evidence>
<feature type="binding site" evidence="9">
    <location>
        <position position="56"/>
    </location>
    <ligand>
        <name>Zn(2+)</name>
        <dbReference type="ChEBI" id="CHEBI:29105"/>
        <label>2</label>
    </ligand>
</feature>
<dbReference type="GO" id="GO:0004328">
    <property type="term" value="F:formamidase activity"/>
    <property type="evidence" value="ECO:0007669"/>
    <property type="project" value="InterPro"/>
</dbReference>
<dbReference type="EC" id="3.5.1.9" evidence="9"/>
<evidence type="ECO:0000256" key="2">
    <source>
        <dbReference type="ARBA" id="ARBA00011738"/>
    </source>
</evidence>
<keyword evidence="6 9" id="KW-0823">Tryptophan catabolism</keyword>
<reference evidence="10" key="1">
    <citation type="journal article" date="2014" name="Int. J. Syst. Evol. Microbiol.">
        <title>Complete genome sequence of Corynebacterium casei LMG S-19264T (=DSM 44701T), isolated from a smear-ripened cheese.</title>
        <authorList>
            <consortium name="US DOE Joint Genome Institute (JGI-PGF)"/>
            <person name="Walter F."/>
            <person name="Albersmeier A."/>
            <person name="Kalinowski J."/>
            <person name="Ruckert C."/>
        </authorList>
    </citation>
    <scope>NUCLEOTIDE SEQUENCE</scope>
    <source>
        <strain evidence="10">JCM 12580</strain>
    </source>
</reference>
<sequence length="217" mass="23770">MGQSKWIDISQPLTNDMAHFPGDTPFKYELTYTKQQTGSVNVGQITGSVHIGTHIDAPFHYDSDGKTVDQLEIDLYIGEAAVLDVSHTEKITAETLRPFKLHGASRVLLRTSLPNHPKRFPSQMPELDPSIADFLDEHGIKLIGVDVPSVDPPESKDLAAHHALYDKDIYILENLMLDHVTPGRYELVALPLAIGGADGSPVRAVLRSANAQEANTT</sequence>
<comment type="similarity">
    <text evidence="9">Belongs to the Cyclase 1 superfamily. KynB family.</text>
</comment>
<evidence type="ECO:0000313" key="10">
    <source>
        <dbReference type="EMBL" id="GGK07570.1"/>
    </source>
</evidence>
<evidence type="ECO:0000256" key="5">
    <source>
        <dbReference type="ARBA" id="ARBA00022833"/>
    </source>
</evidence>
<dbReference type="SUPFAM" id="SSF102198">
    <property type="entry name" value="Putative cyclase"/>
    <property type="match status" value="1"/>
</dbReference>
<proteinExistence type="inferred from homology"/>
<dbReference type="InterPro" id="IPR007325">
    <property type="entry name" value="KFase/CYL"/>
</dbReference>
<comment type="subunit">
    <text evidence="2 9">Homodimer.</text>
</comment>
<dbReference type="GO" id="GO:0004061">
    <property type="term" value="F:arylformamidase activity"/>
    <property type="evidence" value="ECO:0007669"/>
    <property type="project" value="UniProtKB-UniRule"/>
</dbReference>
<name>A0A917Q2J6_9BACI</name>
<feature type="binding site" evidence="9">
    <location>
        <position position="173"/>
    </location>
    <ligand>
        <name>Zn(2+)</name>
        <dbReference type="ChEBI" id="CHEBI:29105"/>
        <label>2</label>
    </ligand>
</feature>
<comment type="catalytic activity">
    <reaction evidence="7 9">
        <text>N-formyl-L-kynurenine + H2O = L-kynurenine + formate + H(+)</text>
        <dbReference type="Rhea" id="RHEA:13009"/>
        <dbReference type="ChEBI" id="CHEBI:15377"/>
        <dbReference type="ChEBI" id="CHEBI:15378"/>
        <dbReference type="ChEBI" id="CHEBI:15740"/>
        <dbReference type="ChEBI" id="CHEBI:57959"/>
        <dbReference type="ChEBI" id="CHEBI:58629"/>
        <dbReference type="EC" id="3.5.1.9"/>
    </reaction>
</comment>
<keyword evidence="5 9" id="KW-0862">Zinc</keyword>
<feature type="binding site" evidence="9">
    <location>
        <position position="56"/>
    </location>
    <ligand>
        <name>Zn(2+)</name>
        <dbReference type="ChEBI" id="CHEBI:29105"/>
        <label>1</label>
    </ligand>
</feature>
<evidence type="ECO:0000256" key="6">
    <source>
        <dbReference type="ARBA" id="ARBA00023079"/>
    </source>
</evidence>
<dbReference type="Pfam" id="PF04199">
    <property type="entry name" value="Cyclase"/>
    <property type="match status" value="1"/>
</dbReference>
<dbReference type="FunFam" id="3.50.30.50:FF:000001">
    <property type="entry name" value="Kynurenine formamidase"/>
    <property type="match status" value="1"/>
</dbReference>